<evidence type="ECO:0000256" key="3">
    <source>
        <dbReference type="ARBA" id="ARBA00022737"/>
    </source>
</evidence>
<evidence type="ECO:0000313" key="11">
    <source>
        <dbReference type="Proteomes" id="UP000492820"/>
    </source>
</evidence>
<feature type="compositionally biased region" description="Polar residues" evidence="7">
    <location>
        <begin position="2900"/>
        <end position="2909"/>
    </location>
</feature>
<keyword evidence="5" id="KW-0963">Cytoplasm</keyword>
<feature type="region of interest" description="Disordered" evidence="7">
    <location>
        <begin position="1642"/>
        <end position="1672"/>
    </location>
</feature>
<feature type="region of interest" description="Disordered" evidence="7">
    <location>
        <begin position="3618"/>
        <end position="3675"/>
    </location>
</feature>
<keyword evidence="4 6" id="KW-0040">ANK repeat</keyword>
<feature type="repeat" description="ANK" evidence="6">
    <location>
        <begin position="112"/>
        <end position="144"/>
    </location>
</feature>
<dbReference type="Gene3D" id="1.25.40.20">
    <property type="entry name" value="Ankyrin repeat-containing domain"/>
    <property type="match status" value="4"/>
</dbReference>
<feature type="repeat" description="ANK" evidence="6">
    <location>
        <begin position="208"/>
        <end position="240"/>
    </location>
</feature>
<evidence type="ECO:0000259" key="8">
    <source>
        <dbReference type="PROSITE" id="PS50017"/>
    </source>
</evidence>
<dbReference type="PROSITE" id="PS50297">
    <property type="entry name" value="ANK_REP_REGION"/>
    <property type="match status" value="20"/>
</dbReference>
<feature type="region of interest" description="Disordered" evidence="7">
    <location>
        <begin position="3484"/>
        <end position="3578"/>
    </location>
</feature>
<dbReference type="InterPro" id="IPR040745">
    <property type="entry name" value="Ankyrin_UPA"/>
</dbReference>
<feature type="compositionally biased region" description="Basic and acidic residues" evidence="7">
    <location>
        <begin position="2092"/>
        <end position="2114"/>
    </location>
</feature>
<dbReference type="SUPFAM" id="SSF47986">
    <property type="entry name" value="DEATH domain"/>
    <property type="match status" value="1"/>
</dbReference>
<feature type="compositionally biased region" description="Acidic residues" evidence="7">
    <location>
        <begin position="2261"/>
        <end position="2271"/>
    </location>
</feature>
<feature type="region of interest" description="Disordered" evidence="7">
    <location>
        <begin position="3078"/>
        <end position="3097"/>
    </location>
</feature>
<feature type="repeat" description="ANK" evidence="6">
    <location>
        <begin position="705"/>
        <end position="737"/>
    </location>
</feature>
<feature type="repeat" description="ANK" evidence="6">
    <location>
        <begin position="46"/>
        <end position="78"/>
    </location>
</feature>
<dbReference type="OrthoDB" id="20872at2759"/>
<feature type="region of interest" description="Disordered" evidence="7">
    <location>
        <begin position="2884"/>
        <end position="2918"/>
    </location>
</feature>
<dbReference type="PRINTS" id="PR01415">
    <property type="entry name" value="ANKYRIN"/>
</dbReference>
<feature type="compositionally biased region" description="Low complexity" evidence="7">
    <location>
        <begin position="3633"/>
        <end position="3642"/>
    </location>
</feature>
<dbReference type="Proteomes" id="UP000492820">
    <property type="component" value="Unassembled WGS sequence"/>
</dbReference>
<dbReference type="Pfam" id="PF00791">
    <property type="entry name" value="ZU5"/>
    <property type="match status" value="1"/>
</dbReference>
<evidence type="ECO:0000256" key="7">
    <source>
        <dbReference type="SAM" id="MobiDB-lite"/>
    </source>
</evidence>
<feature type="repeat" description="ANK" evidence="6">
    <location>
        <begin position="472"/>
        <end position="504"/>
    </location>
</feature>
<feature type="repeat" description="ANK" evidence="6">
    <location>
        <begin position="572"/>
        <end position="604"/>
    </location>
</feature>
<feature type="compositionally biased region" description="Polar residues" evidence="7">
    <location>
        <begin position="3262"/>
        <end position="3271"/>
    </location>
</feature>
<feature type="repeat" description="ANK" evidence="6">
    <location>
        <begin position="274"/>
        <end position="306"/>
    </location>
</feature>
<feature type="repeat" description="ANK" evidence="6">
    <location>
        <begin position="79"/>
        <end position="111"/>
    </location>
</feature>
<feature type="compositionally biased region" description="Basic and acidic residues" evidence="7">
    <location>
        <begin position="3207"/>
        <end position="3218"/>
    </location>
</feature>
<feature type="compositionally biased region" description="Acidic residues" evidence="7">
    <location>
        <begin position="2220"/>
        <end position="2252"/>
    </location>
</feature>
<feature type="compositionally biased region" description="Polar residues" evidence="7">
    <location>
        <begin position="3549"/>
        <end position="3564"/>
    </location>
</feature>
<dbReference type="InterPro" id="IPR000906">
    <property type="entry name" value="ZU5_dom"/>
</dbReference>
<dbReference type="Pfam" id="PF13637">
    <property type="entry name" value="Ank_4"/>
    <property type="match status" value="1"/>
</dbReference>
<feature type="repeat" description="ANK" evidence="6">
    <location>
        <begin position="605"/>
        <end position="637"/>
    </location>
</feature>
<comment type="subcellular location">
    <subcellularLocation>
        <location evidence="1">Cytoplasm</location>
        <location evidence="1">Cytoskeleton</location>
    </subcellularLocation>
</comment>
<gene>
    <name evidence="10" type="ORF">EgrG_000467200</name>
</gene>
<dbReference type="InterPro" id="IPR011029">
    <property type="entry name" value="DEATH-like_dom_sf"/>
</dbReference>
<dbReference type="SMR" id="A0A068WNX1"/>
<feature type="compositionally biased region" description="Low complexity" evidence="7">
    <location>
        <begin position="3515"/>
        <end position="3526"/>
    </location>
</feature>
<dbReference type="GO" id="GO:0007165">
    <property type="term" value="P:signal transduction"/>
    <property type="evidence" value="ECO:0007669"/>
    <property type="project" value="InterPro"/>
</dbReference>
<reference evidence="12" key="3">
    <citation type="submission" date="2020-10" db="UniProtKB">
        <authorList>
            <consortium name="WormBaseParasite"/>
        </authorList>
    </citation>
    <scope>IDENTIFICATION</scope>
</reference>
<feature type="repeat" description="ANK" evidence="6">
    <location>
        <begin position="538"/>
        <end position="560"/>
    </location>
</feature>
<feature type="repeat" description="ANK" evidence="6">
    <location>
        <begin position="505"/>
        <end position="537"/>
    </location>
</feature>
<name>A0A068WNX1_ECHGR</name>
<dbReference type="FunFam" id="1.25.40.20:FF:000003">
    <property type="entry name" value="Ankyrin, isoform B"/>
    <property type="match status" value="1"/>
</dbReference>
<dbReference type="GO" id="GO:0005856">
    <property type="term" value="C:cytoskeleton"/>
    <property type="evidence" value="ECO:0007669"/>
    <property type="project" value="UniProtKB-SubCell"/>
</dbReference>
<dbReference type="SMART" id="SM00248">
    <property type="entry name" value="ANK"/>
    <property type="match status" value="22"/>
</dbReference>
<keyword evidence="3" id="KW-0677">Repeat</keyword>
<feature type="repeat" description="ANK" evidence="6">
    <location>
        <begin position="638"/>
        <end position="660"/>
    </location>
</feature>
<reference evidence="10" key="2">
    <citation type="submission" date="2014-06" db="EMBL/GenBank/DDBJ databases">
        <authorList>
            <person name="Aslett M."/>
        </authorList>
    </citation>
    <scope>NUCLEOTIDE SEQUENCE</scope>
</reference>
<feature type="compositionally biased region" description="Low complexity" evidence="7">
    <location>
        <begin position="3107"/>
        <end position="3118"/>
    </location>
</feature>
<feature type="repeat" description="ANK" evidence="6">
    <location>
        <begin position="340"/>
        <end position="372"/>
    </location>
</feature>
<feature type="region of interest" description="Disordered" evidence="7">
    <location>
        <begin position="3107"/>
        <end position="3138"/>
    </location>
</feature>
<dbReference type="SUPFAM" id="SSF48403">
    <property type="entry name" value="Ankyrin repeat"/>
    <property type="match status" value="3"/>
</dbReference>
<feature type="repeat" description="ANK" evidence="6">
    <location>
        <begin position="307"/>
        <end position="339"/>
    </location>
</feature>
<feature type="repeat" description="ANK" evidence="6">
    <location>
        <begin position="373"/>
        <end position="405"/>
    </location>
</feature>
<feature type="domain" description="ZU5" evidence="9">
    <location>
        <begin position="1122"/>
        <end position="1267"/>
    </location>
</feature>
<feature type="domain" description="Death" evidence="8">
    <location>
        <begin position="1486"/>
        <end position="1571"/>
    </location>
</feature>
<feature type="repeat" description="ANK" evidence="6">
    <location>
        <begin position="672"/>
        <end position="704"/>
    </location>
</feature>
<dbReference type="Pfam" id="PF12796">
    <property type="entry name" value="Ank_2"/>
    <property type="match status" value="7"/>
</dbReference>
<dbReference type="Gene3D" id="1.10.533.10">
    <property type="entry name" value="Death Domain, Fas"/>
    <property type="match status" value="1"/>
</dbReference>
<dbReference type="InterPro" id="IPR000488">
    <property type="entry name" value="Death_dom"/>
</dbReference>
<evidence type="ECO:0000256" key="2">
    <source>
        <dbReference type="ARBA" id="ARBA00022553"/>
    </source>
</evidence>
<evidence type="ECO:0000313" key="10">
    <source>
        <dbReference type="EMBL" id="CDS19371.1"/>
    </source>
</evidence>
<feature type="region of interest" description="Disordered" evidence="7">
    <location>
        <begin position="2088"/>
        <end position="2168"/>
    </location>
</feature>
<dbReference type="PANTHER" id="PTHR24198">
    <property type="entry name" value="ANKYRIN REPEAT AND PROTEIN KINASE DOMAIN-CONTAINING PROTEIN"/>
    <property type="match status" value="1"/>
</dbReference>
<dbReference type="PROSITE" id="PS51145">
    <property type="entry name" value="ZU5"/>
    <property type="match status" value="2"/>
</dbReference>
<feature type="compositionally biased region" description="Polar residues" evidence="7">
    <location>
        <begin position="3282"/>
        <end position="3295"/>
    </location>
</feature>
<dbReference type="PROSITE" id="PS50017">
    <property type="entry name" value="DEATH_DOMAIN"/>
    <property type="match status" value="1"/>
</dbReference>
<dbReference type="PANTHER" id="PTHR24198:SF165">
    <property type="entry name" value="ANKYRIN REPEAT-CONTAINING PROTEIN-RELATED"/>
    <property type="match status" value="1"/>
</dbReference>
<feature type="compositionally biased region" description="Basic residues" evidence="7">
    <location>
        <begin position="2150"/>
        <end position="2168"/>
    </location>
</feature>
<feature type="compositionally biased region" description="Acidic residues" evidence="7">
    <location>
        <begin position="2938"/>
        <end position="2951"/>
    </location>
</feature>
<dbReference type="WBParaSite" id="EgrG_000467200">
    <property type="protein sequence ID" value="EgrG_000467200"/>
    <property type="gene ID" value="EgrG_000467200"/>
</dbReference>
<keyword evidence="5" id="KW-0206">Cytoskeleton</keyword>
<protein>
    <submittedName>
        <fullName evidence="10 12">Ankyrin 23:unc44</fullName>
    </submittedName>
</protein>
<evidence type="ECO:0000256" key="1">
    <source>
        <dbReference type="ARBA" id="ARBA00004245"/>
    </source>
</evidence>
<feature type="repeat" description="ANK" evidence="6">
    <location>
        <begin position="241"/>
        <end position="273"/>
    </location>
</feature>
<feature type="compositionally biased region" description="Basic and acidic residues" evidence="7">
    <location>
        <begin position="2140"/>
        <end position="2149"/>
    </location>
</feature>
<reference evidence="10 11" key="1">
    <citation type="journal article" date="2013" name="Nature">
        <title>The genomes of four tapeworm species reveal adaptations to parasitism.</title>
        <authorList>
            <person name="Tsai I.J."/>
            <person name="Zarowiecki M."/>
            <person name="Holroyd N."/>
            <person name="Garciarrubio A."/>
            <person name="Sanchez-Flores A."/>
            <person name="Brooks K.L."/>
            <person name="Tracey A."/>
            <person name="Bobes R.J."/>
            <person name="Fragoso G."/>
            <person name="Sciutto E."/>
            <person name="Aslett M."/>
            <person name="Beasley H."/>
            <person name="Bennett H.M."/>
            <person name="Cai J."/>
            <person name="Camicia F."/>
            <person name="Clark R."/>
            <person name="Cucher M."/>
            <person name="De Silva N."/>
            <person name="Day T.A."/>
            <person name="Deplazes P."/>
            <person name="Estrada K."/>
            <person name="Fernandez C."/>
            <person name="Holland P.W."/>
            <person name="Hou J."/>
            <person name="Hu S."/>
            <person name="Huckvale T."/>
            <person name="Hung S.S."/>
            <person name="Kamenetzky L."/>
            <person name="Keane J.A."/>
            <person name="Kiss F."/>
            <person name="Koziol U."/>
            <person name="Lambert O."/>
            <person name="Liu K."/>
            <person name="Luo X."/>
            <person name="Luo Y."/>
            <person name="Macchiaroli N."/>
            <person name="Nichol S."/>
            <person name="Paps J."/>
            <person name="Parkinson J."/>
            <person name="Pouchkina-Stantcheva N."/>
            <person name="Riddiford N."/>
            <person name="Rosenzvit M."/>
            <person name="Salinas G."/>
            <person name="Wasmuth J.D."/>
            <person name="Zamanian M."/>
            <person name="Zheng Y."/>
            <person name="Cai X."/>
            <person name="Soberon X."/>
            <person name="Olson P.D."/>
            <person name="Laclette J.P."/>
            <person name="Brehm K."/>
            <person name="Berriman M."/>
            <person name="Garciarrubio A."/>
            <person name="Bobes R.J."/>
            <person name="Fragoso G."/>
            <person name="Sanchez-Flores A."/>
            <person name="Estrada K."/>
            <person name="Cevallos M.A."/>
            <person name="Morett E."/>
            <person name="Gonzalez V."/>
            <person name="Portillo T."/>
            <person name="Ochoa-Leyva A."/>
            <person name="Jose M.V."/>
            <person name="Sciutto E."/>
            <person name="Landa A."/>
            <person name="Jimenez L."/>
            <person name="Valdes V."/>
            <person name="Carrero J.C."/>
            <person name="Larralde C."/>
            <person name="Morales-Montor J."/>
            <person name="Limon-Lason J."/>
            <person name="Soberon X."/>
            <person name="Laclette J.P."/>
        </authorList>
    </citation>
    <scope>NUCLEOTIDE SEQUENCE [LARGE SCALE GENOMIC DNA]</scope>
</reference>
<feature type="domain" description="ZU5" evidence="9">
    <location>
        <begin position="965"/>
        <end position="1098"/>
    </location>
</feature>
<feature type="region of interest" description="Disordered" evidence="7">
    <location>
        <begin position="2933"/>
        <end position="2952"/>
    </location>
</feature>
<feature type="repeat" description="ANK" evidence="6">
    <location>
        <begin position="741"/>
        <end position="773"/>
    </location>
</feature>
<dbReference type="InterPro" id="IPR036770">
    <property type="entry name" value="Ankyrin_rpt-contain_sf"/>
</dbReference>
<accession>A0A068WNX1</accession>
<dbReference type="Gene3D" id="2.60.220.30">
    <property type="match status" value="2"/>
</dbReference>
<dbReference type="GO" id="GO:0016020">
    <property type="term" value="C:membrane"/>
    <property type="evidence" value="ECO:0007669"/>
    <property type="project" value="UniProtKB-ARBA"/>
</dbReference>
<sequence length="3707" mass="401459">MVETANTAGSHTEPKQGFLRAARSGNIGKIAEYLNSNVDINAVSSNGLNALHLASKEGHLPVVRLLLDHHATIDAKTNRGNTALHIASLAGRSEIVRLLVERGADVNAKSQNGFTPLYMAAQENHTEIVEYLLNKGADQALATDDGFTPLAVALQLCHDAVVSLLLERDSGGKGRLPALHVAAKKDDVHAVSLLLANNDVNVNHASARGFTPLHIAARYGNLKVARLLINNGAEVNCCAKDSITPLHLSAKWGKVEMTQLLIDKGAQLDARTRDGLTPMHTAARSGHTNVVQVLLNAGASITAKTRNGLSPLHMAAQSDHADTAKLLLKKGSPPDDVTMDYLTPLHIAAHCGNMKVAQVLLDHRCDPNLRAFNGFTPLHIACKKMTVKIVELLLKKGAIVDATTQAGLTPLHAAAFVGCSDAAAPLLQRGANVNQVTMRGETPLHFAVRGRHVDTIKLLLKHSASVNAKAKEKATPLHIALRLMDSEIVKLLIEAGADVQLESRGKHRPIHLAAKVGDIEIIRLLLEKGAQVNAGTKRGYTALHIATKYGKIDAVRYLVDEAKADANAAARNGLTPLHVSIYYQYPQVVEFLLSRGADVTAKCKNGFTPLHLAAKANTPEIATLLIKANAPIDCVSQNGYSPLHLASMEGNFTVVRTLVDDYSAQVNCSANDGLTPLHLATQVGRVDVAEFLLAHGASQNIQTRNGYMALHEAAYRGSAPLVRLLLAHPGKEGAINSRTIMGCTPLHLAAQQGHSQIVDLLLNAGADLKSRTMQGWTAAQVAKRQHYPSIFESLSRVTTTVSDWDTPSLEGASADGLSQGDPALVDGSMILDSPTQMLDRVALVESEDESDQLVSTPVIMRHHPRGQRKASAGELSLFKSPSYNLLCKQMEYTRAHKGEPKIRISALDSTMEEQTRVSELMGTSTLSVQKSDIEMSGATPLGSSEWEAFEAEPIQAVCKPVKAGFLVSFLVDARGGFVEAQRRPNLRFLIPPHAISSPTRIICRLLRPDRVSRLPHLNDGDAFACRIIEMSPSSVRLDGPILLEVPYFASIQGRDREVITLRCDHGDSWKAHPLEATDQSVQDALGTAFGQIELLKSIRERRIQRILTVDVPRFFALISRFRQEIALIGPDGGVLASTVSPKVQAVFPKGALQKRIKVGLQAQVIQPYVVNKMVGNRAAFSPVVTLEPRRRKFHKPITVTIPLPRQSLKGVHKSDPLPPSLHLLCSITAGCAPATWEDITGSTTMTRHKDCISFTTTVSARLWLVDAQGIEDVAEMASRVYQESIIPPYIGRFAVYARLPEDRQEIEANEAAASISTSAADAISAATSVASRFRRKVFHPADAELRCICLIDDAPEKTLEQHEKFQLVAVGPPTEVSESKTYWLETVGDISSYPAHTGQLTLDVQAFQENRLTYPVRVRQPVGTKTPPTGHLRVYREPQEAYGARVATDEEEPITVLEIHMPGDAVEGRWLDASTSEEVSTKAMRPELNIREIALRTNARWPQLAKELGLSPEDIKMVERELLAGEQIGQGADSERCQHMLALWMQRSAAMGTLSPEDLASRMREALQKLGVHLDDRTAELDVQPVTSRVHHIDEEMTSSKTPSLVHSIQMVSAITPQHTPPPLPLIAADHVITAPIAAEAAVPHPGSESPTVPTMDQTPPPTAVDGTPRTVPSEEVPYILTSSIKSASLERPLSMVASFPSSKDGLGLPTDEIKPVSDEFIVASESLTRKNLLPPEEIIVHADSVARQIAAEELVEALGLDSDVHMISVISQSADHEDLLVTEAKIEPVKSKPKQEFSPLMSRAAAEAGRAETPVVGPTDTLHIEADDELRVPSMEQLDNADEDFEAAYRAAAAEGTPSPTGLAGHDVHQGRPEEGFLIEEMEEVLPDGTVVKQRVQTAETIQALSAHDWEEAVFNAAAAGGNDQYIIEPPEEVVKVEEVEETLADGIVVKKRITTQHITERITEREVTDEVSENELLPNEADGGVVESNNEGIYSDNVKEKQNKSVIQTRADGQDLKPQNEGKAYIQDMNKKKTKERGEVRKKQERKINIKDKEQKYLTKAKEKVLQEDEKEEEAEELEIEQKAMAAKVGESRRDTRYAVEKKGHRNEEIKFEGPITSILPEISQENQENEEIDGGAQEEKMIVEKKEKRKLKEQKKEQNKRKNIRMKIELAETSMEAEEGAVVEKAEEVEGEVAVAVAVEGEGEGEGEGEVKGEAEALGEAEAEAEAEAEVEAEAEAEGEGEGEGEGAVEGEAKAEAEAEAEGEVEAESEGKGEAVAVADAEADVVSKLVSDFEFLPLSESVSELCSRDVNELPLPVSLSGGVVLPESSSALFIDDLPFSCNEPFECSSSGLAELSDMQDVTSNFGGLVDLEVVTPAVAECSPCFSSSRTRLPSLSPRSHGLNFFSLIENSSQLNFEFVEECPFGLSNLFSASLSNRVQDVFDAHPVESALLVSSDMPSEICVPVSDSSRFLTSSSPPLLPVSDLLIPVSHPIGMEISETKESKESVPLHLGLTHDDLLYVEQTKPLEYATAKAKYSHSDGSGRDVHVGLIGSADETISKVKSLPPGPSPLQAVSIETEDHLSALPGVSTVSPSEAAIYIDETGNELPIVFSRTTTSESVRPLDADHNLKSAAFLAVTESEHIDSFTASQRQANMPEVVSADKCLTRHLSLSSSRSLIGSVETPPHVSRFSDSSLEIRVKVPRRLFYAANTQEVVWEEVVLFDHGQESPLPFPNVSVIVPIPEPNLSIAPQRSFAQDSEGEPPMGENNDLVPTYASLPWPKAKEYETTHHTDIIVGTGLGASAPEICTDKAGLEPSAEVMNLLSVVPISSAPVSGELMMSDVSPAIESLSSPTLSSSIKLHQEPMSSELDVYILSPCSSEEGKVVPGTNKDEPSKGQFVSSESTISGEEKVEEGTWDDLSQLAAAAGATLAAEYASEDDEEEDEDDDYEFKSVGFELSRPRPAPETTLDRSSQLLSRLKFYGLGTQQVAQPSPRLYDVERGMSKDIEENENIEEQVAEEVILDDEEEEDEEEHPKIMVEDLDSILPTIPEVAGLVTPDDDDSLNDDEIPMDLKLVPAHEEDEEEDTSLAFSRPVSEYRQQVQSLSRLSASSERSSFTATVTDTTEESSKESQATVIQIGSDTLTNAGKTQEASRTTLASLDSDLNLVDETRLSDSFPQLPKETIDASMQEQVALATAISTDQVTEDKSSGSRHCADTVSTPSILERSTSSGIYCPPKGRLQGFPRKGDPGASEPALSKTEATASQSPSLAEFERLEQQMIANSSPDSLQKTSGELKKDSSSRTSSSVSEFERIEAEATKPFSASSGEIPSATKGAGDSSLSSLSDFLRAEQECASSQESVQQQPIDSQLTALTHKTISTIYEDVLAEQMCQSVETSRLTDSSEIVGEVDSLVQSSIHDSLASSSCQREVLPIDLIRDVIRGARDVLEQRYPRDHDSLGEADSLEEDFPQIMETSADSLDGLQQHSQQGQWGDSSLSSEANYSRHMTDSLEDSGAAMASGSRASTQPPSQSEVLFLPLLGPPPIPIQSSELPQLSIPRSTSGDEALLKKTDTDEETSFKRLPVSASITSLNLAQGHVPISQTDSNLGSTVFDVSEDEFKGPAHPGASVTESPLKSLSSSPVLIHGRDVEDIPESSSPITPMAGPFSPKDISTPTMTEISSVVDEEIGKDFEIIRAADYDFPHEQK</sequence>
<dbReference type="SMART" id="SM00218">
    <property type="entry name" value="ZU5"/>
    <property type="match status" value="1"/>
</dbReference>
<dbReference type="Gene3D" id="2.60.40.2660">
    <property type="match status" value="1"/>
</dbReference>
<dbReference type="InterPro" id="IPR002110">
    <property type="entry name" value="Ankyrin_rpt"/>
</dbReference>
<dbReference type="Pfam" id="PF17809">
    <property type="entry name" value="UPA_2"/>
    <property type="match status" value="1"/>
</dbReference>
<evidence type="ECO:0000256" key="4">
    <source>
        <dbReference type="ARBA" id="ARBA00023043"/>
    </source>
</evidence>
<evidence type="ECO:0000313" key="12">
    <source>
        <dbReference type="WBParaSite" id="EgrG_000467200"/>
    </source>
</evidence>
<evidence type="ECO:0000256" key="6">
    <source>
        <dbReference type="PROSITE-ProRule" id="PRU00023"/>
    </source>
</evidence>
<feature type="region of interest" description="Disordered" evidence="7">
    <location>
        <begin position="2196"/>
        <end position="2277"/>
    </location>
</feature>
<feature type="region of interest" description="Disordered" evidence="7">
    <location>
        <begin position="3202"/>
        <end position="3343"/>
    </location>
</feature>
<feature type="repeat" description="ANK" evidence="6">
    <location>
        <begin position="406"/>
        <end position="438"/>
    </location>
</feature>
<dbReference type="GO" id="GO:0005737">
    <property type="term" value="C:cytoplasm"/>
    <property type="evidence" value="ECO:0007669"/>
    <property type="project" value="TreeGrafter"/>
</dbReference>
<keyword evidence="2" id="KW-0597">Phosphoprotein</keyword>
<feature type="compositionally biased region" description="Polar residues" evidence="7">
    <location>
        <begin position="1649"/>
        <end position="1658"/>
    </location>
</feature>
<evidence type="ECO:0000256" key="5">
    <source>
        <dbReference type="ARBA" id="ARBA00023212"/>
    </source>
</evidence>
<organism evidence="10">
    <name type="scientific">Echinococcus granulosus</name>
    <name type="common">Hydatid tapeworm</name>
    <dbReference type="NCBI Taxonomy" id="6210"/>
    <lineage>
        <taxon>Eukaryota</taxon>
        <taxon>Metazoa</taxon>
        <taxon>Spiralia</taxon>
        <taxon>Lophotrochozoa</taxon>
        <taxon>Platyhelminthes</taxon>
        <taxon>Cestoda</taxon>
        <taxon>Eucestoda</taxon>
        <taxon>Cyclophyllidea</taxon>
        <taxon>Taeniidae</taxon>
        <taxon>Echinococcus</taxon>
        <taxon>Echinococcus granulosus group</taxon>
    </lineage>
</organism>
<feature type="compositionally biased region" description="Polar residues" evidence="7">
    <location>
        <begin position="3220"/>
        <end position="3234"/>
    </location>
</feature>
<evidence type="ECO:0000259" key="9">
    <source>
        <dbReference type="PROSITE" id="PS51145"/>
    </source>
</evidence>
<feature type="compositionally biased region" description="Polar residues" evidence="7">
    <location>
        <begin position="3484"/>
        <end position="3503"/>
    </location>
</feature>
<feature type="repeat" description="ANK" evidence="6">
    <location>
        <begin position="439"/>
        <end position="471"/>
    </location>
</feature>
<dbReference type="FunFam" id="2.60.220.30:FF:000009">
    <property type="entry name" value="Ankyrin 2, isoform G"/>
    <property type="match status" value="1"/>
</dbReference>
<proteinExistence type="predicted"/>
<dbReference type="EMBL" id="LK028579">
    <property type="protein sequence ID" value="CDS19371.1"/>
    <property type="molecule type" value="Genomic_DNA"/>
</dbReference>
<dbReference type="PROSITE" id="PS50088">
    <property type="entry name" value="ANK_REPEAT"/>
    <property type="match status" value="20"/>
</dbReference>
<dbReference type="Pfam" id="PF00023">
    <property type="entry name" value="Ank"/>
    <property type="match status" value="1"/>
</dbReference>